<feature type="region of interest" description="Disordered" evidence="1">
    <location>
        <begin position="72"/>
        <end position="182"/>
    </location>
</feature>
<protein>
    <submittedName>
        <fullName evidence="2">Uncharacterized protein</fullName>
    </submittedName>
</protein>
<sequence>MRIKVRKFRTPQFKVRKFIPRCEILFSRCEFSRHHFRTPLFKVRKFSHRAKHPPGTRVEFRTPQAKFRTVRNKSFPSISAMAKTRGGLSASPSSPMPRPQQSAIGGASSLPAQDPTIPPSKGGTPSQRRYPTRRPPTDPVPPVNQSKRPASRPPAKRTKFSGSGEPSQASQAEPPTEESQIPVGIPLETIIRCPMIAGPPMEGNLDCRDRSFHSETYFDIEALRQQPELRDSFRLLQRYHMEHLLTPRQFYYPRVVLDFYQSMTTRGVRNPTLIHFTIDGRQGAIGARHIVEALRIPYEPVTRADFKEWSSFSQTDMVRILCRGTSTASVLTRRELPSGMLLIDVLLRANIFPLQHKVQRRGAILEALFRISEGYYFGPHHLIMTSLLHFEEKFHQKKLQRADGAPTVPAPHGPPLMPPPPEIPQDEQLPQAQQDEILTNTTPSAPTAHTSMHIPEDIHPTSPITQGAPPVILATPAPPPSSKPNVTVSLTEFRGLVHSLQTLSTAQDSLIQQMATIRAHQDQIIATQTQHTTILHQIQQHLSMQTPLGHDRSGPSEPLVPDEETIPIEQPISADEIRAEPSHDPTTI</sequence>
<name>A5AE35_VITVI</name>
<dbReference type="AlphaFoldDB" id="A5AE35"/>
<feature type="compositionally biased region" description="Pro residues" evidence="1">
    <location>
        <begin position="408"/>
        <end position="423"/>
    </location>
</feature>
<reference evidence="2" key="1">
    <citation type="journal article" date="2007" name="PLoS ONE">
        <title>The first genome sequence of an elite grapevine cultivar (Pinot noir Vitis vinifera L.): coping with a highly heterozygous genome.</title>
        <authorList>
            <person name="Velasco R."/>
            <person name="Zharkikh A."/>
            <person name="Troggio M."/>
            <person name="Cartwright D.A."/>
            <person name="Cestaro A."/>
            <person name="Pruss D."/>
            <person name="Pindo M."/>
            <person name="FitzGerald L.M."/>
            <person name="Vezzulli S."/>
            <person name="Reid J."/>
            <person name="Malacarne G."/>
            <person name="Iliev D."/>
            <person name="Coppola G."/>
            <person name="Wardell B."/>
            <person name="Micheletti D."/>
            <person name="Macalma T."/>
            <person name="Facci M."/>
            <person name="Mitchell J.T."/>
            <person name="Perazzolli M."/>
            <person name="Eldredge G."/>
            <person name="Gatto P."/>
            <person name="Oyzerski R."/>
            <person name="Moretto M."/>
            <person name="Gutin N."/>
            <person name="Stefanini M."/>
            <person name="Chen Y."/>
            <person name="Segala C."/>
            <person name="Davenport C."/>
            <person name="Dematte L."/>
            <person name="Mraz A."/>
            <person name="Battilana J."/>
            <person name="Stormo K."/>
            <person name="Costa F."/>
            <person name="Tao Q."/>
            <person name="Si-Ammour A."/>
            <person name="Harkins T."/>
            <person name="Lackey A."/>
            <person name="Perbost C."/>
            <person name="Taillon B."/>
            <person name="Stella A."/>
            <person name="Solovyev V."/>
            <person name="Fawcett J.A."/>
            <person name="Sterck L."/>
            <person name="Vandepoele K."/>
            <person name="Grando S.M."/>
            <person name="Toppo S."/>
            <person name="Moser C."/>
            <person name="Lanchbury J."/>
            <person name="Bogden R."/>
            <person name="Skolnick M."/>
            <person name="Sgaramella V."/>
            <person name="Bhatnagar S.K."/>
            <person name="Fontana P."/>
            <person name="Gutin A."/>
            <person name="Van de Peer Y."/>
            <person name="Salamini F."/>
            <person name="Viola R."/>
        </authorList>
    </citation>
    <scope>NUCLEOTIDE SEQUENCE</scope>
</reference>
<proteinExistence type="predicted"/>
<organism evidence="2">
    <name type="scientific">Vitis vinifera</name>
    <name type="common">Grape</name>
    <dbReference type="NCBI Taxonomy" id="29760"/>
    <lineage>
        <taxon>Eukaryota</taxon>
        <taxon>Viridiplantae</taxon>
        <taxon>Streptophyta</taxon>
        <taxon>Embryophyta</taxon>
        <taxon>Tracheophyta</taxon>
        <taxon>Spermatophyta</taxon>
        <taxon>Magnoliopsida</taxon>
        <taxon>eudicotyledons</taxon>
        <taxon>Gunneridae</taxon>
        <taxon>Pentapetalae</taxon>
        <taxon>rosids</taxon>
        <taxon>Vitales</taxon>
        <taxon>Vitaceae</taxon>
        <taxon>Viteae</taxon>
        <taxon>Vitis</taxon>
    </lineage>
</organism>
<feature type="compositionally biased region" description="Basic and acidic residues" evidence="1">
    <location>
        <begin position="575"/>
        <end position="588"/>
    </location>
</feature>
<accession>A5AE35</accession>
<feature type="region of interest" description="Disordered" evidence="1">
    <location>
        <begin position="398"/>
        <end position="427"/>
    </location>
</feature>
<feature type="compositionally biased region" description="Low complexity" evidence="1">
    <location>
        <begin position="89"/>
        <end position="103"/>
    </location>
</feature>
<feature type="region of interest" description="Disordered" evidence="1">
    <location>
        <begin position="545"/>
        <end position="588"/>
    </location>
</feature>
<evidence type="ECO:0000313" key="2">
    <source>
        <dbReference type="EMBL" id="CAN66623.1"/>
    </source>
</evidence>
<gene>
    <name evidence="2" type="ORF">VITISV_023015</name>
</gene>
<feature type="compositionally biased region" description="Polar residues" evidence="1">
    <location>
        <begin position="160"/>
        <end position="179"/>
    </location>
</feature>
<evidence type="ECO:0000256" key="1">
    <source>
        <dbReference type="SAM" id="MobiDB-lite"/>
    </source>
</evidence>
<dbReference type="EMBL" id="AM424253">
    <property type="protein sequence ID" value="CAN66623.1"/>
    <property type="molecule type" value="Genomic_DNA"/>
</dbReference>
<feature type="compositionally biased region" description="Pro residues" evidence="1">
    <location>
        <begin position="133"/>
        <end position="142"/>
    </location>
</feature>